<evidence type="ECO:0000313" key="6">
    <source>
        <dbReference type="Proteomes" id="UP000325313"/>
    </source>
</evidence>
<evidence type="ECO:0000313" key="5">
    <source>
        <dbReference type="Proteomes" id="UP000324748"/>
    </source>
</evidence>
<feature type="transmembrane region" description="Helical" evidence="2">
    <location>
        <begin position="67"/>
        <end position="90"/>
    </location>
</feature>
<feature type="region of interest" description="Disordered" evidence="1">
    <location>
        <begin position="276"/>
        <end position="309"/>
    </location>
</feature>
<evidence type="ECO:0000313" key="3">
    <source>
        <dbReference type="EMBL" id="KAA1106069.1"/>
    </source>
</evidence>
<sequence length="374" mass="41488">MPLVKITNKTPYPINVALSIIVPIHFYNGLLPQQTWETQVGSVWFKFECREDDGSNRYSVSQSAMTLGLFSLTGASIAIVAVPLAITGLAPIAGSSCTLLTALAGKPLIAAAATPEVLTLTTWIATNLTRKTVYQIASEQGLKEEELEKTLQETGTLLDGLKYLCLPNTTDPTKEEPPQAPVNLPNTPDIQAVENSKKALLGLLSPEMLDKFAKFYSSKTEKITDPKPTRQPQQSNPEPSPIGQNNLNLKTKNVKESPLDSLTSVFHEFSKFQLQNMKRNKGKSKKRKSDLDKEDGGGDDDNESGKNCKEVHEAEDDWELVENEIISRFNNQPTFNANETVYIGFNNLYQFEWHTNKDIHQNQGTKFVLVDTST</sequence>
<feature type="compositionally biased region" description="Basic residues" evidence="1">
    <location>
        <begin position="278"/>
        <end position="288"/>
    </location>
</feature>
<accession>A0A5B0RWJ1</accession>
<feature type="region of interest" description="Disordered" evidence="1">
    <location>
        <begin position="220"/>
        <end position="248"/>
    </location>
</feature>
<comment type="caution">
    <text evidence="4">The sequence shown here is derived from an EMBL/GenBank/DDBJ whole genome shotgun (WGS) entry which is preliminary data.</text>
</comment>
<keyword evidence="5" id="KW-1185">Reference proteome</keyword>
<dbReference type="EMBL" id="VSWC01000040">
    <property type="protein sequence ID" value="KAA1106069.1"/>
    <property type="molecule type" value="Genomic_DNA"/>
</dbReference>
<dbReference type="EMBL" id="VDEP01000122">
    <property type="protein sequence ID" value="KAA1129822.1"/>
    <property type="molecule type" value="Genomic_DNA"/>
</dbReference>
<keyword evidence="2" id="KW-0472">Membrane</keyword>
<dbReference type="Proteomes" id="UP000324748">
    <property type="component" value="Unassembled WGS sequence"/>
</dbReference>
<dbReference type="AlphaFoldDB" id="A0A5B0RWJ1"/>
<protein>
    <submittedName>
        <fullName evidence="4">Uncharacterized protein</fullName>
    </submittedName>
</protein>
<feature type="compositionally biased region" description="Polar residues" evidence="1">
    <location>
        <begin position="230"/>
        <end position="248"/>
    </location>
</feature>
<reference evidence="5 6" key="1">
    <citation type="submission" date="2019-05" db="EMBL/GenBank/DDBJ databases">
        <title>Emergence of the Ug99 lineage of the wheat stem rust pathogen through somatic hybridization.</title>
        <authorList>
            <person name="Li F."/>
            <person name="Upadhyaya N.M."/>
            <person name="Sperschneider J."/>
            <person name="Matny O."/>
            <person name="Nguyen-Phuc H."/>
            <person name="Mago R."/>
            <person name="Raley C."/>
            <person name="Miller M.E."/>
            <person name="Silverstein K.A.T."/>
            <person name="Henningsen E."/>
            <person name="Hirsch C.D."/>
            <person name="Visser B."/>
            <person name="Pretorius Z.A."/>
            <person name="Steffenson B.J."/>
            <person name="Schwessinger B."/>
            <person name="Dodds P.N."/>
            <person name="Figueroa M."/>
        </authorList>
    </citation>
    <scope>NUCLEOTIDE SEQUENCE [LARGE SCALE GENOMIC DNA]</scope>
    <source>
        <strain evidence="3">21-0</strain>
        <strain evidence="4 6">Ug99</strain>
    </source>
</reference>
<organism evidence="4 6">
    <name type="scientific">Puccinia graminis f. sp. tritici</name>
    <dbReference type="NCBI Taxonomy" id="56615"/>
    <lineage>
        <taxon>Eukaryota</taxon>
        <taxon>Fungi</taxon>
        <taxon>Dikarya</taxon>
        <taxon>Basidiomycota</taxon>
        <taxon>Pucciniomycotina</taxon>
        <taxon>Pucciniomycetes</taxon>
        <taxon>Pucciniales</taxon>
        <taxon>Pucciniaceae</taxon>
        <taxon>Puccinia</taxon>
    </lineage>
</organism>
<gene>
    <name evidence="3" type="ORF">PGT21_028294</name>
    <name evidence="4" type="ORF">PGTUg99_001833</name>
</gene>
<keyword evidence="2" id="KW-0812">Transmembrane</keyword>
<evidence type="ECO:0000256" key="1">
    <source>
        <dbReference type="SAM" id="MobiDB-lite"/>
    </source>
</evidence>
<dbReference type="Proteomes" id="UP000325313">
    <property type="component" value="Unassembled WGS sequence"/>
</dbReference>
<keyword evidence="2" id="KW-1133">Transmembrane helix</keyword>
<dbReference type="OrthoDB" id="3246235at2759"/>
<proteinExistence type="predicted"/>
<evidence type="ECO:0000256" key="2">
    <source>
        <dbReference type="SAM" id="Phobius"/>
    </source>
</evidence>
<name>A0A5B0RWJ1_PUCGR</name>
<evidence type="ECO:0000313" key="4">
    <source>
        <dbReference type="EMBL" id="KAA1129822.1"/>
    </source>
</evidence>